<feature type="compositionally biased region" description="Basic and acidic residues" evidence="1">
    <location>
        <begin position="383"/>
        <end position="403"/>
    </location>
</feature>
<organism evidence="2 3">
    <name type="scientific">Panaeolus cyanescens</name>
    <dbReference type="NCBI Taxonomy" id="181874"/>
    <lineage>
        <taxon>Eukaryota</taxon>
        <taxon>Fungi</taxon>
        <taxon>Dikarya</taxon>
        <taxon>Basidiomycota</taxon>
        <taxon>Agaricomycotina</taxon>
        <taxon>Agaricomycetes</taxon>
        <taxon>Agaricomycetidae</taxon>
        <taxon>Agaricales</taxon>
        <taxon>Agaricineae</taxon>
        <taxon>Galeropsidaceae</taxon>
        <taxon>Panaeolus</taxon>
    </lineage>
</organism>
<feature type="compositionally biased region" description="Basic and acidic residues" evidence="1">
    <location>
        <begin position="503"/>
        <end position="519"/>
    </location>
</feature>
<feature type="compositionally biased region" description="Polar residues" evidence="1">
    <location>
        <begin position="486"/>
        <end position="495"/>
    </location>
</feature>
<feature type="compositionally biased region" description="Low complexity" evidence="1">
    <location>
        <begin position="13"/>
        <end position="28"/>
    </location>
</feature>
<name>A0A409VEB1_9AGAR</name>
<accession>A0A409VEB1</accession>
<dbReference type="Proteomes" id="UP000284842">
    <property type="component" value="Unassembled WGS sequence"/>
</dbReference>
<comment type="caution">
    <text evidence="2">The sequence shown here is derived from an EMBL/GenBank/DDBJ whole genome shotgun (WGS) entry which is preliminary data.</text>
</comment>
<feature type="compositionally biased region" description="Polar residues" evidence="1">
    <location>
        <begin position="29"/>
        <end position="40"/>
    </location>
</feature>
<feature type="compositionally biased region" description="Acidic residues" evidence="1">
    <location>
        <begin position="176"/>
        <end position="189"/>
    </location>
</feature>
<protein>
    <submittedName>
        <fullName evidence="2">Uncharacterized protein</fullName>
    </submittedName>
</protein>
<feature type="region of interest" description="Disordered" evidence="1">
    <location>
        <begin position="252"/>
        <end position="528"/>
    </location>
</feature>
<dbReference type="AlphaFoldDB" id="A0A409VEB1"/>
<keyword evidence="3" id="KW-1185">Reference proteome</keyword>
<proteinExistence type="predicted"/>
<reference evidence="2 3" key="1">
    <citation type="journal article" date="2018" name="Evol. Lett.">
        <title>Horizontal gene cluster transfer increased hallucinogenic mushroom diversity.</title>
        <authorList>
            <person name="Reynolds H.T."/>
            <person name="Vijayakumar V."/>
            <person name="Gluck-Thaler E."/>
            <person name="Korotkin H.B."/>
            <person name="Matheny P.B."/>
            <person name="Slot J.C."/>
        </authorList>
    </citation>
    <scope>NUCLEOTIDE SEQUENCE [LARGE SCALE GENOMIC DNA]</scope>
    <source>
        <strain evidence="2 3">2629</strain>
    </source>
</reference>
<dbReference type="InParanoid" id="A0A409VEB1"/>
<evidence type="ECO:0000313" key="3">
    <source>
        <dbReference type="Proteomes" id="UP000284842"/>
    </source>
</evidence>
<sequence>MTDQTNALGLEFTQESSTVQSSVEESQSNTTPDVPTNAPQEPQPNKPYLNPNRVKTGGNPREKPSEEALEERMRRIREQNEKIKQRRLDVLKDEEAFKKTQEEERAKAAHQRKVRTVQDKQREANAKRKLERAEGREWDSEKLNKSKKPPSIPLKNQQKPTEAGTSAATEAAAEEHGEEEEEDYEEEDDWRLPAAPKNYPNRESSNAGGKTRKSEQGHKDSGVDLVLSAWGAPVEEDPNAKWFTVGDETPDYSAFDEWGPAPGADTANAGDNVPAKKFGLAKGKKDKKKGAESKPAGDSAQEISAEHGASAWGLGEEKPEQQDASNPSVPIINWNADGPSDISAWGPLDDTTEGVGASQWASAPVDNGAPSSSDRGKARRGKGRGERGGRRPQDTQREGKEQQDVTQASTVEWNPNPGAAADWGAVPDEKKEDTATNIPTNWGAEPPPISSWGVEPPSVSSWGAEPPPISAWGIDDVNDTAKGHDSNNSTFSSDNGRGRGRGRRGDGRGRGRGREDRGRGERRRGGAP</sequence>
<evidence type="ECO:0000256" key="1">
    <source>
        <dbReference type="SAM" id="MobiDB-lite"/>
    </source>
</evidence>
<feature type="compositionally biased region" description="Polar residues" evidence="1">
    <location>
        <begin position="404"/>
        <end position="413"/>
    </location>
</feature>
<dbReference type="STRING" id="181874.A0A409VEB1"/>
<feature type="compositionally biased region" description="Basic and acidic residues" evidence="1">
    <location>
        <begin position="116"/>
        <end position="144"/>
    </location>
</feature>
<feature type="region of interest" description="Disordered" evidence="1">
    <location>
        <begin position="1"/>
        <end position="225"/>
    </location>
</feature>
<feature type="compositionally biased region" description="Basic and acidic residues" evidence="1">
    <location>
        <begin position="212"/>
        <end position="222"/>
    </location>
</feature>
<evidence type="ECO:0000313" key="2">
    <source>
        <dbReference type="EMBL" id="PPQ63207.1"/>
    </source>
</evidence>
<feature type="compositionally biased region" description="Basic and acidic residues" evidence="1">
    <location>
        <begin position="60"/>
        <end position="107"/>
    </location>
</feature>
<dbReference type="OrthoDB" id="2402960at2759"/>
<feature type="compositionally biased region" description="Low complexity" evidence="1">
    <location>
        <begin position="161"/>
        <end position="171"/>
    </location>
</feature>
<dbReference type="EMBL" id="NHTK01006129">
    <property type="protein sequence ID" value="PPQ63207.1"/>
    <property type="molecule type" value="Genomic_DNA"/>
</dbReference>
<gene>
    <name evidence="2" type="ORF">CVT24_005752</name>
</gene>